<dbReference type="Gene3D" id="2.60.40.10">
    <property type="entry name" value="Immunoglobulins"/>
    <property type="match status" value="2"/>
</dbReference>
<proteinExistence type="inferred from homology"/>
<evidence type="ECO:0000256" key="1">
    <source>
        <dbReference type="ARBA" id="ARBA00004370"/>
    </source>
</evidence>
<keyword evidence="6" id="KW-0130">Cell adhesion</keyword>
<name>A0A3P9HPQ6_ORYLA</name>
<reference evidence="13" key="3">
    <citation type="submission" date="2025-08" db="UniProtKB">
        <authorList>
            <consortium name="Ensembl"/>
        </authorList>
    </citation>
    <scope>IDENTIFICATION</scope>
    <source>
        <strain evidence="13">HSOK</strain>
    </source>
</reference>
<keyword evidence="5" id="KW-0677">Repeat</keyword>
<dbReference type="InterPro" id="IPR007110">
    <property type="entry name" value="Ig-like_dom"/>
</dbReference>
<dbReference type="GO" id="GO:0016020">
    <property type="term" value="C:membrane"/>
    <property type="evidence" value="ECO:0007669"/>
    <property type="project" value="UniProtKB-SubCell"/>
</dbReference>
<dbReference type="PANTHER" id="PTHR23277">
    <property type="entry name" value="NECTIN-RELATED"/>
    <property type="match status" value="1"/>
</dbReference>
<evidence type="ECO:0000256" key="4">
    <source>
        <dbReference type="ARBA" id="ARBA00022729"/>
    </source>
</evidence>
<dbReference type="InterPro" id="IPR013162">
    <property type="entry name" value="CD80_C2-set"/>
</dbReference>
<evidence type="ECO:0000256" key="6">
    <source>
        <dbReference type="ARBA" id="ARBA00022889"/>
    </source>
</evidence>
<dbReference type="PANTHER" id="PTHR23277:SF106">
    <property type="entry name" value="NECTIN-1 ISOFORM X1-RELATED"/>
    <property type="match status" value="1"/>
</dbReference>
<protein>
    <recommendedName>
        <fullName evidence="12">Ig-like domain-containing protein</fullName>
    </recommendedName>
</protein>
<feature type="domain" description="Ig-like" evidence="12">
    <location>
        <begin position="70"/>
        <end position="152"/>
    </location>
</feature>
<accession>A0A3P9HPQ6</accession>
<dbReference type="InterPro" id="IPR013783">
    <property type="entry name" value="Ig-like_fold"/>
</dbReference>
<keyword evidence="10" id="KW-0325">Glycoprotein</keyword>
<dbReference type="Pfam" id="PF07686">
    <property type="entry name" value="V-set"/>
    <property type="match status" value="1"/>
</dbReference>
<sequence>MEQSVVYRKNHTQFNEKDFRFEFIGNFNNKNGTLNFSDVTLNDEGSYTCIFSLFPSGKQSRVSQLVILVPPITNLMDYTPLEGNEEVPLATCTAAASKPKADVRWIKGSLEGKVREELKETQHANGTTTTWSTLLGKPEREMNGQLVKCVISITHYFCYWCTLFTLFLICLAIFCLVFGHCTALWKLPV</sequence>
<keyword evidence="8 11" id="KW-0472">Membrane</keyword>
<reference key="1">
    <citation type="journal article" date="2007" name="Nature">
        <title>The medaka draft genome and insights into vertebrate genome evolution.</title>
        <authorList>
            <person name="Kasahara M."/>
            <person name="Naruse K."/>
            <person name="Sasaki S."/>
            <person name="Nakatani Y."/>
            <person name="Qu W."/>
            <person name="Ahsan B."/>
            <person name="Yamada T."/>
            <person name="Nagayasu Y."/>
            <person name="Doi K."/>
            <person name="Kasai Y."/>
            <person name="Jindo T."/>
            <person name="Kobayashi D."/>
            <person name="Shimada A."/>
            <person name="Toyoda A."/>
            <person name="Kuroki Y."/>
            <person name="Fujiyama A."/>
            <person name="Sasaki T."/>
            <person name="Shimizu A."/>
            <person name="Asakawa S."/>
            <person name="Shimizu N."/>
            <person name="Hashimoto S."/>
            <person name="Yang J."/>
            <person name="Lee Y."/>
            <person name="Matsushima K."/>
            <person name="Sugano S."/>
            <person name="Sakaizumi M."/>
            <person name="Narita T."/>
            <person name="Ohishi K."/>
            <person name="Haga S."/>
            <person name="Ohta F."/>
            <person name="Nomoto H."/>
            <person name="Nogata K."/>
            <person name="Morishita T."/>
            <person name="Endo T."/>
            <person name="Shin-I T."/>
            <person name="Takeda H."/>
            <person name="Morishita S."/>
            <person name="Kohara Y."/>
        </authorList>
    </citation>
    <scope>NUCLEOTIDE SEQUENCE [LARGE SCALE GENOMIC DNA]</scope>
    <source>
        <strain>Hd-rR</strain>
    </source>
</reference>
<evidence type="ECO:0000256" key="3">
    <source>
        <dbReference type="ARBA" id="ARBA00022692"/>
    </source>
</evidence>
<evidence type="ECO:0000256" key="9">
    <source>
        <dbReference type="ARBA" id="ARBA00023157"/>
    </source>
</evidence>
<evidence type="ECO:0000256" key="5">
    <source>
        <dbReference type="ARBA" id="ARBA00022737"/>
    </source>
</evidence>
<reference evidence="13" key="4">
    <citation type="submission" date="2025-09" db="UniProtKB">
        <authorList>
            <consortium name="Ensembl"/>
        </authorList>
    </citation>
    <scope>IDENTIFICATION</scope>
    <source>
        <strain evidence="13">HSOK</strain>
    </source>
</reference>
<dbReference type="InterPro" id="IPR051427">
    <property type="entry name" value="Nectin/Nectin-like"/>
</dbReference>
<keyword evidence="3 11" id="KW-0812">Transmembrane</keyword>
<dbReference type="Ensembl" id="ENSORLT00015016193.1">
    <property type="protein sequence ID" value="ENSORLP00015009766.1"/>
    <property type="gene ID" value="ENSORLG00015000325.1"/>
</dbReference>
<dbReference type="InterPro" id="IPR013106">
    <property type="entry name" value="Ig_V-set"/>
</dbReference>
<dbReference type="SUPFAM" id="SSF48726">
    <property type="entry name" value="Immunoglobulin"/>
    <property type="match status" value="2"/>
</dbReference>
<dbReference type="GO" id="GO:0007155">
    <property type="term" value="P:cell adhesion"/>
    <property type="evidence" value="ECO:0007669"/>
    <property type="project" value="UniProtKB-KW"/>
</dbReference>
<evidence type="ECO:0000256" key="2">
    <source>
        <dbReference type="ARBA" id="ARBA00007810"/>
    </source>
</evidence>
<dbReference type="AlphaFoldDB" id="A0A3P9HPQ6"/>
<comment type="similarity">
    <text evidence="2">Belongs to the nectin family.</text>
</comment>
<reference evidence="13 14" key="2">
    <citation type="submission" date="2017-04" db="EMBL/GenBank/DDBJ databases">
        <title>CpG methylation of centromeres and impact of large insertions on vertebrate speciation.</title>
        <authorList>
            <person name="Ichikawa K."/>
            <person name="Yoshimura J."/>
            <person name="Morishita S."/>
        </authorList>
    </citation>
    <scope>NUCLEOTIDE SEQUENCE</scope>
    <source>
        <strain evidence="13 14">HSOK</strain>
    </source>
</reference>
<evidence type="ECO:0000256" key="7">
    <source>
        <dbReference type="ARBA" id="ARBA00022989"/>
    </source>
</evidence>
<evidence type="ECO:0000256" key="10">
    <source>
        <dbReference type="ARBA" id="ARBA00023180"/>
    </source>
</evidence>
<keyword evidence="4" id="KW-0732">Signal</keyword>
<feature type="transmembrane region" description="Helical" evidence="11">
    <location>
        <begin position="157"/>
        <end position="185"/>
    </location>
</feature>
<dbReference type="Pfam" id="PF08205">
    <property type="entry name" value="C2-set_2"/>
    <property type="match status" value="1"/>
</dbReference>
<dbReference type="InterPro" id="IPR036179">
    <property type="entry name" value="Ig-like_dom_sf"/>
</dbReference>
<evidence type="ECO:0000259" key="12">
    <source>
        <dbReference type="PROSITE" id="PS50835"/>
    </source>
</evidence>
<keyword evidence="7 11" id="KW-1133">Transmembrane helix</keyword>
<evidence type="ECO:0000313" key="14">
    <source>
        <dbReference type="Proteomes" id="UP000265200"/>
    </source>
</evidence>
<evidence type="ECO:0000313" key="13">
    <source>
        <dbReference type="Ensembl" id="ENSORLP00015009766.1"/>
    </source>
</evidence>
<dbReference type="Proteomes" id="UP000265200">
    <property type="component" value="Chromosome 21"/>
</dbReference>
<organism evidence="13 14">
    <name type="scientific">Oryzias latipes</name>
    <name type="common">Japanese rice fish</name>
    <name type="synonym">Japanese killifish</name>
    <dbReference type="NCBI Taxonomy" id="8090"/>
    <lineage>
        <taxon>Eukaryota</taxon>
        <taxon>Metazoa</taxon>
        <taxon>Chordata</taxon>
        <taxon>Craniata</taxon>
        <taxon>Vertebrata</taxon>
        <taxon>Euteleostomi</taxon>
        <taxon>Actinopterygii</taxon>
        <taxon>Neopterygii</taxon>
        <taxon>Teleostei</taxon>
        <taxon>Neoteleostei</taxon>
        <taxon>Acanthomorphata</taxon>
        <taxon>Ovalentaria</taxon>
        <taxon>Atherinomorphae</taxon>
        <taxon>Beloniformes</taxon>
        <taxon>Adrianichthyidae</taxon>
        <taxon>Oryziinae</taxon>
        <taxon>Oryzias</taxon>
    </lineage>
</organism>
<evidence type="ECO:0000256" key="11">
    <source>
        <dbReference type="SAM" id="Phobius"/>
    </source>
</evidence>
<keyword evidence="9" id="KW-1015">Disulfide bond</keyword>
<evidence type="ECO:0000256" key="8">
    <source>
        <dbReference type="ARBA" id="ARBA00023136"/>
    </source>
</evidence>
<comment type="subcellular location">
    <subcellularLocation>
        <location evidence="1">Membrane</location>
    </subcellularLocation>
</comment>
<dbReference type="PROSITE" id="PS50835">
    <property type="entry name" value="IG_LIKE"/>
    <property type="match status" value="1"/>
</dbReference>